<evidence type="ECO:0000313" key="6">
    <source>
        <dbReference type="Proteomes" id="UP000291301"/>
    </source>
</evidence>
<organism evidence="5 6">
    <name type="scientific">Oricola cellulosilytica</name>
    <dbReference type="NCBI Taxonomy" id="1429082"/>
    <lineage>
        <taxon>Bacteria</taxon>
        <taxon>Pseudomonadati</taxon>
        <taxon>Pseudomonadota</taxon>
        <taxon>Alphaproteobacteria</taxon>
        <taxon>Hyphomicrobiales</taxon>
        <taxon>Ahrensiaceae</taxon>
        <taxon>Oricola</taxon>
    </lineage>
</organism>
<feature type="signal peptide" evidence="3">
    <location>
        <begin position="1"/>
        <end position="24"/>
    </location>
</feature>
<dbReference type="PANTHER" id="PTHR47235">
    <property type="entry name" value="BLR6548 PROTEIN"/>
    <property type="match status" value="1"/>
</dbReference>
<dbReference type="Proteomes" id="UP000291301">
    <property type="component" value="Unassembled WGS sequence"/>
</dbReference>
<keyword evidence="2 3" id="KW-0732">Signal</keyword>
<keyword evidence="6" id="KW-1185">Reference proteome</keyword>
<proteinExistence type="inferred from homology"/>
<dbReference type="CDD" id="cd06343">
    <property type="entry name" value="PBP1_ABC_ligand_binding-like"/>
    <property type="match status" value="1"/>
</dbReference>
<protein>
    <submittedName>
        <fullName evidence="5">Branched-chain amino acid ABC transporter substrate-binding protein</fullName>
    </submittedName>
</protein>
<dbReference type="SUPFAM" id="SSF53822">
    <property type="entry name" value="Periplasmic binding protein-like I"/>
    <property type="match status" value="1"/>
</dbReference>
<gene>
    <name evidence="5" type="ORF">E0D97_04460</name>
</gene>
<sequence length="387" mass="41182">MKWTITKSLFGGVCSLALAGAAVAEQGVTDTEVVIGSNGDLSGIFAPFNVQAIKAAQMVFDEANDSGGIHGRKIRFVVEDHQYQMPKAMANFNKLINSDQAFAMILNLGTPMNLAGFPLMEAKQVANLSPLTSSKEMLSGDTTYKYAGTSSYYDQMLAGIDHLVKEKGAEEVCAMYIPSDFGKEIQSGAKTKAEELGKTWAAETTHKPDEGEFVGALTKLKDAGCDIVATALGVRQTIVAVATAKKIGWTDVTFLGSSAAFHEAIAAQPGGITEGYYAAAGWADYKPRMDDPEVKAWYDAYKAKYDGEEPGMAAILGNSAAQALVKGLEAAGQDLNAASFQQGLESLKYRDAVAGNEVEYGPGKHQGSDDIIISVVREGVFQEVARQ</sequence>
<dbReference type="InterPro" id="IPR028082">
    <property type="entry name" value="Peripla_BP_I"/>
</dbReference>
<evidence type="ECO:0000256" key="1">
    <source>
        <dbReference type="ARBA" id="ARBA00010062"/>
    </source>
</evidence>
<comment type="caution">
    <text evidence="5">The sequence shown here is derived from an EMBL/GenBank/DDBJ whole genome shotgun (WGS) entry which is preliminary data.</text>
</comment>
<dbReference type="RefSeq" id="WP_131565735.1">
    <property type="nucleotide sequence ID" value="NZ_JAINFK010000001.1"/>
</dbReference>
<reference evidence="5 6" key="1">
    <citation type="journal article" date="2015" name="Antonie Van Leeuwenhoek">
        <title>Oricola cellulosilytica gen. nov., sp. nov., a cellulose-degrading bacterium of the family Phyllobacteriaceae isolated from surface seashore water, and emended descriptions of Mesorhizobium loti and Phyllobacterium myrsinacearum.</title>
        <authorList>
            <person name="Hameed A."/>
            <person name="Shahina M."/>
            <person name="Lai W.A."/>
            <person name="Lin S.Y."/>
            <person name="Young L.S."/>
            <person name="Liu Y.C."/>
            <person name="Hsu Y.H."/>
            <person name="Young C.C."/>
        </authorList>
    </citation>
    <scope>NUCLEOTIDE SEQUENCE [LARGE SCALE GENOMIC DNA]</scope>
    <source>
        <strain evidence="5 6">KCTC 52183</strain>
    </source>
</reference>
<dbReference type="Gene3D" id="3.40.50.2300">
    <property type="match status" value="2"/>
</dbReference>
<accession>A0A4R0PK21</accession>
<name>A0A4R0PK21_9HYPH</name>
<evidence type="ECO:0000259" key="4">
    <source>
        <dbReference type="Pfam" id="PF13458"/>
    </source>
</evidence>
<dbReference type="InterPro" id="IPR028081">
    <property type="entry name" value="Leu-bd"/>
</dbReference>
<evidence type="ECO:0000256" key="3">
    <source>
        <dbReference type="SAM" id="SignalP"/>
    </source>
</evidence>
<dbReference type="PANTHER" id="PTHR47235:SF1">
    <property type="entry name" value="BLR6548 PROTEIN"/>
    <property type="match status" value="1"/>
</dbReference>
<dbReference type="OrthoDB" id="9791590at2"/>
<dbReference type="EMBL" id="SJST01000001">
    <property type="protein sequence ID" value="TCD16670.1"/>
    <property type="molecule type" value="Genomic_DNA"/>
</dbReference>
<evidence type="ECO:0000256" key="2">
    <source>
        <dbReference type="ARBA" id="ARBA00022729"/>
    </source>
</evidence>
<comment type="similarity">
    <text evidence="1">Belongs to the leucine-binding protein family.</text>
</comment>
<feature type="domain" description="Leucine-binding protein" evidence="4">
    <location>
        <begin position="33"/>
        <end position="377"/>
    </location>
</feature>
<evidence type="ECO:0000313" key="5">
    <source>
        <dbReference type="EMBL" id="TCD16670.1"/>
    </source>
</evidence>
<dbReference type="AlphaFoldDB" id="A0A4R0PK21"/>
<feature type="chain" id="PRO_5020658890" evidence="3">
    <location>
        <begin position="25"/>
        <end position="387"/>
    </location>
</feature>
<dbReference type="Pfam" id="PF13458">
    <property type="entry name" value="Peripla_BP_6"/>
    <property type="match status" value="1"/>
</dbReference>